<dbReference type="AlphaFoldDB" id="A0A382P397"/>
<sequence length="176" mass="20122">VHKKKKRRIFHPFLVAVFPILIIYSQNIGRVNFEDLILPIILVLIFSIVLYYTLKIILKNPFKSALIVTIILILLFSYGHVYYLLNDVSIDGFDIGRNLYLIPAFGLALGILIFFTIRAGRVFDNATSIINVVSIVFIMVAISNVVFVGAEITNYDKDSSQELFYETRDFSGYFEP</sequence>
<name>A0A382P397_9ZZZZ</name>
<protein>
    <submittedName>
        <fullName evidence="2">Uncharacterized protein</fullName>
    </submittedName>
</protein>
<feature type="transmembrane region" description="Helical" evidence="1">
    <location>
        <begin position="97"/>
        <end position="117"/>
    </location>
</feature>
<feature type="transmembrane region" description="Helical" evidence="1">
    <location>
        <begin position="129"/>
        <end position="150"/>
    </location>
</feature>
<proteinExistence type="predicted"/>
<accession>A0A382P397</accession>
<feature type="transmembrane region" description="Helical" evidence="1">
    <location>
        <begin position="36"/>
        <end position="54"/>
    </location>
</feature>
<dbReference type="EMBL" id="UINC01103761">
    <property type="protein sequence ID" value="SVC66392.1"/>
    <property type="molecule type" value="Genomic_DNA"/>
</dbReference>
<keyword evidence="1" id="KW-0812">Transmembrane</keyword>
<feature type="transmembrane region" description="Helical" evidence="1">
    <location>
        <begin position="66"/>
        <end position="85"/>
    </location>
</feature>
<reference evidence="2" key="1">
    <citation type="submission" date="2018-05" db="EMBL/GenBank/DDBJ databases">
        <authorList>
            <person name="Lanie J.A."/>
            <person name="Ng W.-L."/>
            <person name="Kazmierczak K.M."/>
            <person name="Andrzejewski T.M."/>
            <person name="Davidsen T.M."/>
            <person name="Wayne K.J."/>
            <person name="Tettelin H."/>
            <person name="Glass J.I."/>
            <person name="Rusch D."/>
            <person name="Podicherti R."/>
            <person name="Tsui H.-C.T."/>
            <person name="Winkler M.E."/>
        </authorList>
    </citation>
    <scope>NUCLEOTIDE SEQUENCE</scope>
</reference>
<evidence type="ECO:0000313" key="2">
    <source>
        <dbReference type="EMBL" id="SVC66392.1"/>
    </source>
</evidence>
<feature type="non-terminal residue" evidence="2">
    <location>
        <position position="176"/>
    </location>
</feature>
<feature type="transmembrane region" description="Helical" evidence="1">
    <location>
        <begin position="9"/>
        <end position="24"/>
    </location>
</feature>
<gene>
    <name evidence="2" type="ORF">METZ01_LOCUS319246</name>
</gene>
<keyword evidence="1" id="KW-1133">Transmembrane helix</keyword>
<evidence type="ECO:0000256" key="1">
    <source>
        <dbReference type="SAM" id="Phobius"/>
    </source>
</evidence>
<keyword evidence="1" id="KW-0472">Membrane</keyword>
<feature type="non-terminal residue" evidence="2">
    <location>
        <position position="1"/>
    </location>
</feature>
<organism evidence="2">
    <name type="scientific">marine metagenome</name>
    <dbReference type="NCBI Taxonomy" id="408172"/>
    <lineage>
        <taxon>unclassified sequences</taxon>
        <taxon>metagenomes</taxon>
        <taxon>ecological metagenomes</taxon>
    </lineage>
</organism>